<comment type="similarity">
    <text evidence="1">Belongs to the metallo-beta-lactamase superfamily.</text>
</comment>
<dbReference type="InterPro" id="IPR051013">
    <property type="entry name" value="MBL_superfamily_lactonases"/>
</dbReference>
<dbReference type="PANTHER" id="PTHR42978">
    <property type="entry name" value="QUORUM-QUENCHING LACTONASE YTNP-RELATED-RELATED"/>
    <property type="match status" value="1"/>
</dbReference>
<proteinExistence type="inferred from homology"/>
<comment type="caution">
    <text evidence="5">The sequence shown here is derived from an EMBL/GenBank/DDBJ whole genome shotgun (WGS) entry which is preliminary data.</text>
</comment>
<keyword evidence="3 5" id="KW-0378">Hydrolase</keyword>
<evidence type="ECO:0000256" key="3">
    <source>
        <dbReference type="ARBA" id="ARBA00022801"/>
    </source>
</evidence>
<dbReference type="Pfam" id="PF00753">
    <property type="entry name" value="Lactamase_B"/>
    <property type="match status" value="1"/>
</dbReference>
<dbReference type="Gene3D" id="3.60.15.10">
    <property type="entry name" value="Ribonuclease Z/Hydroxyacylglutathione hydrolase-like"/>
    <property type="match status" value="1"/>
</dbReference>
<dbReference type="Proteomes" id="UP000065521">
    <property type="component" value="Unassembled WGS sequence"/>
</dbReference>
<reference evidence="5 6" key="1">
    <citation type="submission" date="2015-11" db="EMBL/GenBank/DDBJ databases">
        <title>Expanding the genomic diversity of Burkholderia species for the development of highly accurate diagnostics.</title>
        <authorList>
            <person name="Sahl J."/>
            <person name="Keim P."/>
            <person name="Wagner D."/>
        </authorList>
    </citation>
    <scope>NUCLEOTIDE SEQUENCE [LARGE SCALE GENOMIC DNA]</scope>
    <source>
        <strain evidence="5 6">RF32-BP4</strain>
    </source>
</reference>
<dbReference type="PANTHER" id="PTHR42978:SF6">
    <property type="entry name" value="QUORUM-QUENCHING LACTONASE YTNP-RELATED"/>
    <property type="match status" value="1"/>
</dbReference>
<organism evidence="5 6">
    <name type="scientific">Burkholderia ubonensis</name>
    <dbReference type="NCBI Taxonomy" id="101571"/>
    <lineage>
        <taxon>Bacteria</taxon>
        <taxon>Pseudomonadati</taxon>
        <taxon>Pseudomonadota</taxon>
        <taxon>Betaproteobacteria</taxon>
        <taxon>Burkholderiales</taxon>
        <taxon>Burkholderiaceae</taxon>
        <taxon>Burkholderia</taxon>
        <taxon>Burkholderia cepacia complex</taxon>
    </lineage>
</organism>
<dbReference type="SMART" id="SM00849">
    <property type="entry name" value="Lactamase_B"/>
    <property type="match status" value="1"/>
</dbReference>
<sequence length="292" mass="31809">MTSPRNYQTPGLNRRKIGDLHVTMISDGYLDATTDLLNGIDRASADEILRKRGVADVSRMNINVYVVQDAKRTILIDGGGGGYNGWGGRLPVALAAAGIDPLDIDTILLTHAHPDHVGGLAGPLATPLFRNVERLLIHRAEFDFWNDDGNRPGAPAEIRPFFDIAQNVFRAYEPQLVAFDSEDVLGGIQAVPLPGHTPGHTGYLISDSGQALLVWGDVVHFPHVQIERPEVTIAFDHAPDEAAVARSRLLDRVSSEDLLVSGMHFNLPACARIERRGAAYALTYETWSPALI</sequence>
<dbReference type="GO" id="GO:0046872">
    <property type="term" value="F:metal ion binding"/>
    <property type="evidence" value="ECO:0007669"/>
    <property type="project" value="UniProtKB-KW"/>
</dbReference>
<keyword evidence="4" id="KW-0862">Zinc</keyword>
<keyword evidence="2" id="KW-0479">Metal-binding</keyword>
<dbReference type="InterPro" id="IPR036866">
    <property type="entry name" value="RibonucZ/Hydroxyglut_hydro"/>
</dbReference>
<evidence type="ECO:0000256" key="2">
    <source>
        <dbReference type="ARBA" id="ARBA00022723"/>
    </source>
</evidence>
<evidence type="ECO:0000256" key="4">
    <source>
        <dbReference type="ARBA" id="ARBA00022833"/>
    </source>
</evidence>
<evidence type="ECO:0000256" key="1">
    <source>
        <dbReference type="ARBA" id="ARBA00007749"/>
    </source>
</evidence>
<dbReference type="EMBL" id="LOTN01000052">
    <property type="protein sequence ID" value="KUZ85281.1"/>
    <property type="molecule type" value="Genomic_DNA"/>
</dbReference>
<gene>
    <name evidence="5" type="ORF">WI38_24770</name>
</gene>
<dbReference type="CDD" id="cd07720">
    <property type="entry name" value="OPHC2-like_MBL-fold"/>
    <property type="match status" value="1"/>
</dbReference>
<dbReference type="InterPro" id="IPR001279">
    <property type="entry name" value="Metallo-B-lactamas"/>
</dbReference>
<dbReference type="SUPFAM" id="SSF56281">
    <property type="entry name" value="Metallo-hydrolase/oxidoreductase"/>
    <property type="match status" value="1"/>
</dbReference>
<protein>
    <submittedName>
        <fullName evidence="5">MBL fold metallo-hydrolase</fullName>
    </submittedName>
</protein>
<evidence type="ECO:0000313" key="5">
    <source>
        <dbReference type="EMBL" id="KUZ85281.1"/>
    </source>
</evidence>
<accession>A0A102MLU4</accession>
<evidence type="ECO:0000313" key="6">
    <source>
        <dbReference type="Proteomes" id="UP000065521"/>
    </source>
</evidence>
<dbReference type="GO" id="GO:0016787">
    <property type="term" value="F:hydrolase activity"/>
    <property type="evidence" value="ECO:0007669"/>
    <property type="project" value="UniProtKB-KW"/>
</dbReference>
<dbReference type="AlphaFoldDB" id="A0A102MLU4"/>
<name>A0A102MLU4_9BURK</name>
<dbReference type="RefSeq" id="WP_059613223.1">
    <property type="nucleotide sequence ID" value="NZ_CP013370.1"/>
</dbReference>